<reference evidence="1" key="1">
    <citation type="submission" date="2021-01" db="EMBL/GenBank/DDBJ databases">
        <authorList>
            <person name="Corre E."/>
            <person name="Pelletier E."/>
            <person name="Niang G."/>
            <person name="Scheremetjew M."/>
            <person name="Finn R."/>
            <person name="Kale V."/>
            <person name="Holt S."/>
            <person name="Cochrane G."/>
            <person name="Meng A."/>
            <person name="Brown T."/>
            <person name="Cohen L."/>
        </authorList>
    </citation>
    <scope>NUCLEOTIDE SEQUENCE</scope>
    <source>
        <strain evidence="1">OF101</strain>
    </source>
</reference>
<sequence>MARRIPRRHGGAIAARRALTCAEITLLLLGVFGATTFVGLRGTSGWHRPPLLRHPDRGDPAVSLRASGEEVWGEALEVQRERSEALLARLGDLRAKLGGRRLEGESAAVRKLREDSSGGSDAFEKLRAANDALQGGLEGLEGIARLPPVVDARPPSLPEDSRLAGLDVPVDVLPPVGDFGDRALVPGAPHVRVTLPLDDDQAVLWGSDLTPFFDQEGDRLMVFVAELPLGMQVGEAERPAEAPVRSLSAIVVEAVGERGQAERLGIRPGDYLRAVSRMGDGIEPGFLDKMLGAEAVKMKDVLKVDGLTVQEVTEAILSNEGSPDGKLTLLLERPP</sequence>
<protein>
    <recommendedName>
        <fullName evidence="2">PDZ domain-containing protein</fullName>
    </recommendedName>
</protein>
<evidence type="ECO:0000313" key="1">
    <source>
        <dbReference type="EMBL" id="CAD9192449.1"/>
    </source>
</evidence>
<dbReference type="EMBL" id="HBGE01116078">
    <property type="protein sequence ID" value="CAD9192449.1"/>
    <property type="molecule type" value="Transcribed_RNA"/>
</dbReference>
<dbReference type="AlphaFoldDB" id="A0A7S1SEG0"/>
<gene>
    <name evidence="1" type="ORF">ACAT0790_LOCUS69224</name>
</gene>
<evidence type="ECO:0008006" key="2">
    <source>
        <dbReference type="Google" id="ProtNLM"/>
    </source>
</evidence>
<proteinExistence type="predicted"/>
<accession>A0A7S1SEG0</accession>
<name>A0A7S1SEG0_ALECA</name>
<organism evidence="1">
    <name type="scientific">Alexandrium catenella</name>
    <name type="common">Red tide dinoflagellate</name>
    <name type="synonym">Gonyaulax catenella</name>
    <dbReference type="NCBI Taxonomy" id="2925"/>
    <lineage>
        <taxon>Eukaryota</taxon>
        <taxon>Sar</taxon>
        <taxon>Alveolata</taxon>
        <taxon>Dinophyceae</taxon>
        <taxon>Gonyaulacales</taxon>
        <taxon>Pyrocystaceae</taxon>
        <taxon>Alexandrium</taxon>
    </lineage>
</organism>